<keyword evidence="9 13" id="KW-1133">Transmembrane helix</keyword>
<comment type="cofactor">
    <cofactor evidence="1">
        <name>Zn(2+)</name>
        <dbReference type="ChEBI" id="CHEBI:29105"/>
    </cofactor>
</comment>
<dbReference type="GO" id="GO:0008237">
    <property type="term" value="F:metallopeptidase activity"/>
    <property type="evidence" value="ECO:0007669"/>
    <property type="project" value="UniProtKB-KW"/>
</dbReference>
<protein>
    <submittedName>
        <fullName evidence="15">CBS domain-containing protein</fullName>
    </submittedName>
</protein>
<dbReference type="GO" id="GO:0046872">
    <property type="term" value="F:metal ion binding"/>
    <property type="evidence" value="ECO:0007669"/>
    <property type="project" value="UniProtKB-KW"/>
</dbReference>
<reference evidence="15 16" key="1">
    <citation type="submission" date="2017-06" db="EMBL/GenBank/DDBJ databases">
        <authorList>
            <person name="Kim H.J."/>
            <person name="Triplett B.A."/>
        </authorList>
    </citation>
    <scope>NUCLEOTIDE SEQUENCE [LARGE SCALE GENOMIC DNA]</scope>
    <source>
        <strain evidence="15 16">DSM 18704</strain>
    </source>
</reference>
<evidence type="ECO:0000256" key="11">
    <source>
        <dbReference type="ARBA" id="ARBA00023136"/>
    </source>
</evidence>
<feature type="domain" description="CBS" evidence="14">
    <location>
        <begin position="269"/>
        <end position="324"/>
    </location>
</feature>
<dbReference type="GO" id="GO:0016020">
    <property type="term" value="C:membrane"/>
    <property type="evidence" value="ECO:0007669"/>
    <property type="project" value="UniProtKB-SubCell"/>
</dbReference>
<dbReference type="EMBL" id="FZOU01000005">
    <property type="protein sequence ID" value="SNT22356.1"/>
    <property type="molecule type" value="Genomic_DNA"/>
</dbReference>
<evidence type="ECO:0000313" key="16">
    <source>
        <dbReference type="Proteomes" id="UP000198356"/>
    </source>
</evidence>
<dbReference type="PANTHER" id="PTHR39188">
    <property type="entry name" value="MEMBRANE-ASSOCIATED ZINC METALLOPROTEASE M50B"/>
    <property type="match status" value="1"/>
</dbReference>
<dbReference type="AlphaFoldDB" id="A0A239KVH9"/>
<evidence type="ECO:0000256" key="12">
    <source>
        <dbReference type="PROSITE-ProRule" id="PRU00703"/>
    </source>
</evidence>
<name>A0A239KVH9_9BACT</name>
<dbReference type="InterPro" id="IPR046342">
    <property type="entry name" value="CBS_dom_sf"/>
</dbReference>
<feature type="domain" description="CBS" evidence="14">
    <location>
        <begin position="330"/>
        <end position="393"/>
    </location>
</feature>
<comment type="subcellular location">
    <subcellularLocation>
        <location evidence="2">Membrane</location>
        <topology evidence="2">Multi-pass membrane protein</topology>
    </subcellularLocation>
</comment>
<evidence type="ECO:0000256" key="7">
    <source>
        <dbReference type="ARBA" id="ARBA00022801"/>
    </source>
</evidence>
<sequence>MRGWTVPFGRIFGVDVRIHFFFVLLPLLCMSLAYSLRLNTGRGFALAFFLLVAVCVREIARGLVGAWVSLSPVSLILLPTGALATYSQSDADADEYPAPNAGEGDLPAEISAEAAHANALRSAHQAKLRTVALAGPIANILFGLTLAGMILTFAPEIDLIQMPWVSPRHLLRAMVWTNLLLAAINLLPAWPLDGGYLFGKLLGRPRPVQTAIGIGPVVAVLLVAAGILVPNMFLVFIGAGLLIVSQFFDESGASTIEPRTETVLMRDVMMQDYTVISASATLEDAMRHCTHTLQDVFPVVRGGNLVGAVSRQNIVEALEAGGNSYVQGIMTRSFQTARPGDALVKTLRRLMSGRLGQTAQLVPVVDGEAGQRIVGIITPQNLQRSMSLLDLSRRMTRETDLRKEQDRP</sequence>
<keyword evidence="8" id="KW-0862">Zinc</keyword>
<feature type="transmembrane region" description="Helical" evidence="13">
    <location>
        <begin position="131"/>
        <end position="153"/>
    </location>
</feature>
<keyword evidence="5 13" id="KW-0812">Transmembrane</keyword>
<feature type="transmembrane region" description="Helical" evidence="13">
    <location>
        <begin position="66"/>
        <end position="86"/>
    </location>
</feature>
<evidence type="ECO:0000256" key="10">
    <source>
        <dbReference type="ARBA" id="ARBA00023049"/>
    </source>
</evidence>
<evidence type="ECO:0000256" key="3">
    <source>
        <dbReference type="ARBA" id="ARBA00007931"/>
    </source>
</evidence>
<evidence type="ECO:0000256" key="9">
    <source>
        <dbReference type="ARBA" id="ARBA00022989"/>
    </source>
</evidence>
<keyword evidence="6" id="KW-0479">Metal-binding</keyword>
<dbReference type="Gene3D" id="3.10.580.10">
    <property type="entry name" value="CBS-domain"/>
    <property type="match status" value="1"/>
</dbReference>
<dbReference type="OrthoDB" id="9800627at2"/>
<keyword evidence="11 13" id="KW-0472">Membrane</keyword>
<keyword evidence="16" id="KW-1185">Reference proteome</keyword>
<dbReference type="SUPFAM" id="SSF54631">
    <property type="entry name" value="CBS-domain pair"/>
    <property type="match status" value="1"/>
</dbReference>
<keyword evidence="4" id="KW-0645">Protease</keyword>
<feature type="transmembrane region" description="Helical" evidence="13">
    <location>
        <begin position="43"/>
        <end position="60"/>
    </location>
</feature>
<dbReference type="Pfam" id="PF02163">
    <property type="entry name" value="Peptidase_M50"/>
    <property type="match status" value="1"/>
</dbReference>
<evidence type="ECO:0000259" key="14">
    <source>
        <dbReference type="PROSITE" id="PS51371"/>
    </source>
</evidence>
<dbReference type="InterPro" id="IPR008915">
    <property type="entry name" value="Peptidase_M50"/>
</dbReference>
<gene>
    <name evidence="15" type="ORF">SAMN05421770_105256</name>
</gene>
<keyword evidence="12" id="KW-0129">CBS domain</keyword>
<dbReference type="Pfam" id="PF00571">
    <property type="entry name" value="CBS"/>
    <property type="match status" value="2"/>
</dbReference>
<feature type="transmembrane region" description="Helical" evidence="13">
    <location>
        <begin position="173"/>
        <end position="190"/>
    </location>
</feature>
<evidence type="ECO:0000256" key="2">
    <source>
        <dbReference type="ARBA" id="ARBA00004141"/>
    </source>
</evidence>
<feature type="transmembrane region" description="Helical" evidence="13">
    <location>
        <begin position="16"/>
        <end position="36"/>
    </location>
</feature>
<dbReference type="InterPro" id="IPR000644">
    <property type="entry name" value="CBS_dom"/>
</dbReference>
<keyword evidence="10" id="KW-0482">Metalloprotease</keyword>
<evidence type="ECO:0000256" key="4">
    <source>
        <dbReference type="ARBA" id="ARBA00022670"/>
    </source>
</evidence>
<evidence type="ECO:0000256" key="5">
    <source>
        <dbReference type="ARBA" id="ARBA00022692"/>
    </source>
</evidence>
<accession>A0A239KVH9</accession>
<proteinExistence type="inferred from homology"/>
<dbReference type="PROSITE" id="PS51371">
    <property type="entry name" value="CBS"/>
    <property type="match status" value="2"/>
</dbReference>
<keyword evidence="7" id="KW-0378">Hydrolase</keyword>
<organism evidence="15 16">
    <name type="scientific">Granulicella rosea</name>
    <dbReference type="NCBI Taxonomy" id="474952"/>
    <lineage>
        <taxon>Bacteria</taxon>
        <taxon>Pseudomonadati</taxon>
        <taxon>Acidobacteriota</taxon>
        <taxon>Terriglobia</taxon>
        <taxon>Terriglobales</taxon>
        <taxon>Acidobacteriaceae</taxon>
        <taxon>Granulicella</taxon>
    </lineage>
</organism>
<dbReference type="Proteomes" id="UP000198356">
    <property type="component" value="Unassembled WGS sequence"/>
</dbReference>
<dbReference type="PANTHER" id="PTHR39188:SF3">
    <property type="entry name" value="STAGE IV SPORULATION PROTEIN FB"/>
    <property type="match status" value="1"/>
</dbReference>
<evidence type="ECO:0000256" key="6">
    <source>
        <dbReference type="ARBA" id="ARBA00022723"/>
    </source>
</evidence>
<dbReference type="GO" id="GO:0006508">
    <property type="term" value="P:proteolysis"/>
    <property type="evidence" value="ECO:0007669"/>
    <property type="project" value="UniProtKB-KW"/>
</dbReference>
<evidence type="ECO:0000256" key="1">
    <source>
        <dbReference type="ARBA" id="ARBA00001947"/>
    </source>
</evidence>
<evidence type="ECO:0000256" key="8">
    <source>
        <dbReference type="ARBA" id="ARBA00022833"/>
    </source>
</evidence>
<feature type="transmembrane region" description="Helical" evidence="13">
    <location>
        <begin position="211"/>
        <end position="244"/>
    </location>
</feature>
<evidence type="ECO:0000256" key="13">
    <source>
        <dbReference type="SAM" id="Phobius"/>
    </source>
</evidence>
<comment type="similarity">
    <text evidence="3">Belongs to the peptidase M50B family.</text>
</comment>
<evidence type="ECO:0000313" key="15">
    <source>
        <dbReference type="EMBL" id="SNT22356.1"/>
    </source>
</evidence>